<dbReference type="CDD" id="cd09141">
    <property type="entry name" value="PLDc_vPLD1_2_yPLD_like_2"/>
    <property type="match status" value="1"/>
</dbReference>
<proteinExistence type="inferred from homology"/>
<feature type="region of interest" description="Disordered" evidence="11">
    <location>
        <begin position="403"/>
        <end position="440"/>
    </location>
</feature>
<dbReference type="InterPro" id="IPR015679">
    <property type="entry name" value="PLipase_D_fam"/>
</dbReference>
<feature type="compositionally biased region" description="Polar residues" evidence="11">
    <location>
        <begin position="1"/>
        <end position="15"/>
    </location>
</feature>
<dbReference type="CDD" id="cd01254">
    <property type="entry name" value="PH_PLD"/>
    <property type="match status" value="1"/>
</dbReference>
<feature type="region of interest" description="Disordered" evidence="11">
    <location>
        <begin position="1449"/>
        <end position="1501"/>
    </location>
</feature>
<evidence type="ECO:0000256" key="2">
    <source>
        <dbReference type="ARBA" id="ARBA00008664"/>
    </source>
</evidence>
<dbReference type="GO" id="GO:0009395">
    <property type="term" value="P:phospholipid catabolic process"/>
    <property type="evidence" value="ECO:0007669"/>
    <property type="project" value="TreeGrafter"/>
</dbReference>
<dbReference type="InterPro" id="IPR025202">
    <property type="entry name" value="PLD-like_dom"/>
</dbReference>
<dbReference type="PANTHER" id="PTHR18896">
    <property type="entry name" value="PHOSPHOLIPASE D"/>
    <property type="match status" value="1"/>
</dbReference>
<feature type="compositionally biased region" description="Low complexity" evidence="11">
    <location>
        <begin position="1467"/>
        <end position="1480"/>
    </location>
</feature>
<dbReference type="GO" id="GO:0004630">
    <property type="term" value="F:phospholipase D activity"/>
    <property type="evidence" value="ECO:0007669"/>
    <property type="project" value="UniProtKB-EC"/>
</dbReference>
<dbReference type="GO" id="GO:0005768">
    <property type="term" value="C:endosome"/>
    <property type="evidence" value="ECO:0007669"/>
    <property type="project" value="EnsemblFungi"/>
</dbReference>
<keyword evidence="6" id="KW-0442">Lipid degradation</keyword>
<evidence type="ECO:0000256" key="7">
    <source>
        <dbReference type="ARBA" id="ARBA00023098"/>
    </source>
</evidence>
<organism evidence="13 14">
    <name type="scientific">Hyphopichia burtonii NRRL Y-1933</name>
    <dbReference type="NCBI Taxonomy" id="984485"/>
    <lineage>
        <taxon>Eukaryota</taxon>
        <taxon>Fungi</taxon>
        <taxon>Dikarya</taxon>
        <taxon>Ascomycota</taxon>
        <taxon>Saccharomycotina</taxon>
        <taxon>Pichiomycetes</taxon>
        <taxon>Debaryomycetaceae</taxon>
        <taxon>Hyphopichia</taxon>
    </lineage>
</organism>
<protein>
    <recommendedName>
        <fullName evidence="9">Phospholipase D1</fullName>
        <ecNumber evidence="3">3.1.4.4</ecNumber>
    </recommendedName>
    <alternativeName>
        <fullName evidence="8">Choline phosphatase 1</fullName>
    </alternativeName>
    <alternativeName>
        <fullName evidence="10">Phosphatidylcholine-hydrolyzing phospholipase D1</fullName>
    </alternativeName>
</protein>
<dbReference type="GO" id="GO:0005634">
    <property type="term" value="C:nucleus"/>
    <property type="evidence" value="ECO:0007669"/>
    <property type="project" value="EnsemblFungi"/>
</dbReference>
<name>A0A1E4RP80_9ASCO</name>
<dbReference type="GeneID" id="30995415"/>
<evidence type="ECO:0000256" key="6">
    <source>
        <dbReference type="ARBA" id="ARBA00022963"/>
    </source>
</evidence>
<feature type="region of interest" description="Disordered" evidence="11">
    <location>
        <begin position="1307"/>
        <end position="1338"/>
    </location>
</feature>
<dbReference type="SMART" id="SM00155">
    <property type="entry name" value="PLDc"/>
    <property type="match status" value="2"/>
</dbReference>
<dbReference type="OrthoDB" id="14911at2759"/>
<dbReference type="Gene3D" id="3.30.870.10">
    <property type="entry name" value="Endonuclease Chain A"/>
    <property type="match status" value="2"/>
</dbReference>
<feature type="domain" description="PLD phosphodiesterase" evidence="12">
    <location>
        <begin position="1144"/>
        <end position="1171"/>
    </location>
</feature>
<evidence type="ECO:0000313" key="13">
    <source>
        <dbReference type="EMBL" id="ODV68875.1"/>
    </source>
</evidence>
<keyword evidence="4" id="KW-0677">Repeat</keyword>
<dbReference type="Pfam" id="PF13091">
    <property type="entry name" value="PLDc_2"/>
    <property type="match status" value="1"/>
</dbReference>
<feature type="compositionally biased region" description="Polar residues" evidence="11">
    <location>
        <begin position="1481"/>
        <end position="1501"/>
    </location>
</feature>
<evidence type="ECO:0000256" key="9">
    <source>
        <dbReference type="ARBA" id="ARBA00074658"/>
    </source>
</evidence>
<comment type="catalytic activity">
    <reaction evidence="1">
        <text>a 1,2-diacyl-sn-glycero-3-phosphocholine + H2O = a 1,2-diacyl-sn-glycero-3-phosphate + choline + H(+)</text>
        <dbReference type="Rhea" id="RHEA:14445"/>
        <dbReference type="ChEBI" id="CHEBI:15354"/>
        <dbReference type="ChEBI" id="CHEBI:15377"/>
        <dbReference type="ChEBI" id="CHEBI:15378"/>
        <dbReference type="ChEBI" id="CHEBI:57643"/>
        <dbReference type="ChEBI" id="CHEBI:58608"/>
        <dbReference type="EC" id="3.1.4.4"/>
    </reaction>
</comment>
<feature type="compositionally biased region" description="Polar residues" evidence="11">
    <location>
        <begin position="33"/>
        <end position="46"/>
    </location>
</feature>
<dbReference type="CDD" id="cd09138">
    <property type="entry name" value="PLDc_vPLD1_2_yPLD_like_1"/>
    <property type="match status" value="1"/>
</dbReference>
<feature type="compositionally biased region" description="Polar residues" evidence="11">
    <location>
        <begin position="1694"/>
        <end position="1706"/>
    </location>
</feature>
<accession>A0A1E4RP80</accession>
<feature type="compositionally biased region" description="Polar residues" evidence="11">
    <location>
        <begin position="109"/>
        <end position="122"/>
    </location>
</feature>
<feature type="region of interest" description="Disordered" evidence="11">
    <location>
        <begin position="1723"/>
        <end position="1805"/>
    </location>
</feature>
<gene>
    <name evidence="13" type="ORF">HYPBUDRAFT_152158</name>
</gene>
<evidence type="ECO:0000256" key="3">
    <source>
        <dbReference type="ARBA" id="ARBA00012027"/>
    </source>
</evidence>
<dbReference type="Pfam" id="PF00614">
    <property type="entry name" value="PLDc"/>
    <property type="match status" value="1"/>
</dbReference>
<comment type="similarity">
    <text evidence="2">Belongs to the phospholipase D family.</text>
</comment>
<feature type="domain" description="PLD phosphodiesterase" evidence="12">
    <location>
        <begin position="835"/>
        <end position="862"/>
    </location>
</feature>
<feature type="compositionally biased region" description="Basic and acidic residues" evidence="11">
    <location>
        <begin position="1449"/>
        <end position="1458"/>
    </location>
</feature>
<dbReference type="InterPro" id="IPR001736">
    <property type="entry name" value="PLipase_D/transphosphatidylase"/>
</dbReference>
<evidence type="ECO:0000256" key="4">
    <source>
        <dbReference type="ARBA" id="ARBA00022737"/>
    </source>
</evidence>
<evidence type="ECO:0000256" key="5">
    <source>
        <dbReference type="ARBA" id="ARBA00022801"/>
    </source>
</evidence>
<dbReference type="EC" id="3.1.4.4" evidence="3"/>
<dbReference type="GO" id="GO:0031321">
    <property type="term" value="P:ascospore-type prospore assembly"/>
    <property type="evidence" value="ECO:0007669"/>
    <property type="project" value="EnsemblFungi"/>
</dbReference>
<dbReference type="STRING" id="984485.A0A1E4RP80"/>
<reference evidence="14" key="1">
    <citation type="submission" date="2016-05" db="EMBL/GenBank/DDBJ databases">
        <title>Comparative genomics of biotechnologically important yeasts.</title>
        <authorList>
            <consortium name="DOE Joint Genome Institute"/>
            <person name="Riley R."/>
            <person name="Haridas S."/>
            <person name="Wolfe K.H."/>
            <person name="Lopes M.R."/>
            <person name="Hittinger C.T."/>
            <person name="Goker M."/>
            <person name="Salamov A."/>
            <person name="Wisecaver J."/>
            <person name="Long T.M."/>
            <person name="Aerts A.L."/>
            <person name="Barry K."/>
            <person name="Choi C."/>
            <person name="Clum A."/>
            <person name="Coughlan A.Y."/>
            <person name="Deshpande S."/>
            <person name="Douglass A.P."/>
            <person name="Hanson S.J."/>
            <person name="Klenk H.-P."/>
            <person name="Labutti K."/>
            <person name="Lapidus A."/>
            <person name="Lindquist E."/>
            <person name="Lipzen A."/>
            <person name="Meier-Kolthoff J.P."/>
            <person name="Ohm R.A."/>
            <person name="Otillar R.P."/>
            <person name="Pangilinan J."/>
            <person name="Peng Y."/>
            <person name="Rokas A."/>
            <person name="Rosa C.A."/>
            <person name="Scheuner C."/>
            <person name="Sibirny A.A."/>
            <person name="Slot J.C."/>
            <person name="Stielow J.B."/>
            <person name="Sun H."/>
            <person name="Kurtzman C.P."/>
            <person name="Blackwell M."/>
            <person name="Grigoriev I.V."/>
            <person name="Jeffries T.W."/>
        </authorList>
    </citation>
    <scope>NUCLEOTIDE SEQUENCE [LARGE SCALE GENOMIC DNA]</scope>
    <source>
        <strain evidence="14">NRRL Y-1933</strain>
    </source>
</reference>
<feature type="compositionally biased region" description="Basic and acidic residues" evidence="11">
    <location>
        <begin position="145"/>
        <end position="156"/>
    </location>
</feature>
<dbReference type="Proteomes" id="UP000095085">
    <property type="component" value="Unassembled WGS sequence"/>
</dbReference>
<dbReference type="EMBL" id="KV454539">
    <property type="protein sequence ID" value="ODV68875.1"/>
    <property type="molecule type" value="Genomic_DNA"/>
</dbReference>
<keyword evidence="7" id="KW-0443">Lipid metabolism</keyword>
<dbReference type="GO" id="GO:0032266">
    <property type="term" value="F:phosphatidylinositol-3-phosphate binding"/>
    <property type="evidence" value="ECO:0007669"/>
    <property type="project" value="EnsemblFungi"/>
</dbReference>
<dbReference type="SUPFAM" id="SSF56024">
    <property type="entry name" value="Phospholipase D/nuclease"/>
    <property type="match status" value="2"/>
</dbReference>
<dbReference type="GO" id="GO:0005628">
    <property type="term" value="C:prospore membrane"/>
    <property type="evidence" value="ECO:0007669"/>
    <property type="project" value="EnsemblFungi"/>
</dbReference>
<feature type="region of interest" description="Disordered" evidence="11">
    <location>
        <begin position="1"/>
        <end position="220"/>
    </location>
</feature>
<evidence type="ECO:0000313" key="14">
    <source>
        <dbReference type="Proteomes" id="UP000095085"/>
    </source>
</evidence>
<feature type="compositionally biased region" description="Polar residues" evidence="11">
    <location>
        <begin position="190"/>
        <end position="205"/>
    </location>
</feature>
<feature type="region of interest" description="Disordered" evidence="11">
    <location>
        <begin position="1640"/>
        <end position="1709"/>
    </location>
</feature>
<feature type="compositionally biased region" description="Polar residues" evidence="11">
    <location>
        <begin position="73"/>
        <end position="97"/>
    </location>
</feature>
<keyword evidence="5" id="KW-0378">Hydrolase</keyword>
<feature type="compositionally biased region" description="Polar residues" evidence="11">
    <location>
        <begin position="1750"/>
        <end position="1772"/>
    </location>
</feature>
<feature type="compositionally biased region" description="Polar residues" evidence="11">
    <location>
        <begin position="234"/>
        <end position="244"/>
    </location>
</feature>
<dbReference type="FunFam" id="3.30.870.10:FF:000011">
    <property type="entry name" value="Phospholipase"/>
    <property type="match status" value="1"/>
</dbReference>
<evidence type="ECO:0000256" key="10">
    <source>
        <dbReference type="ARBA" id="ARBA00079280"/>
    </source>
</evidence>
<evidence type="ECO:0000256" key="1">
    <source>
        <dbReference type="ARBA" id="ARBA00000798"/>
    </source>
</evidence>
<sequence>MPISQDSPSSQNGNLQKRHSTKYDSNRIAIPKYSNSPLNTSTSHQNDGIADSKEPNGELGNDYENVNEPPKSNGDSKAANNQENSIKNEYYHNINQSTEDEVKEDIHNAKNQSHQHSSSASPTRKRFGQESPKVISNPWSFFNRNKIDKQESRYQTEQDEIESDRPYSPASVRDISNTGNDLDDAEFETEAQQQDQLPDNQNEQIPENHRSKSFKRSQSQNQALSSFIPTMFSSKTNQENQGNANGLLPEGAVSGNETSFPTDRRLKKLFALLKRKQREPKRLNPSFIPSSNDHAAIERANKLVDALSLACPSINLLASCLCEDEYGIARAPLLLTLLGLKVRDCSPSVSTKNRRLIIDLEYGVGPQRLKWSVAKTAKDLLYLHSRFKIENIKFDLSKTEDLPKLPIPPLRNDRQGGKKRSRSITGSNINTPIDEVLDDPTSNVEDQASLVQANPHQNNTDAQSTHTAHTTLSGHLNNLRAHLSRASSVSTEDLSPEVQHGRKIKNEEYVAQVSNYLHDLIKLLALRPQSNRLFQFFEISPISSLLSYETGYQGKQGVIHVGGTAKSQGWRVGHFKANDLKGMIDRRSEKWLLVRNSYVMYVADINSTLPLEVFLVDHKFKISVKSDLFDTKTLTSGSDSESDYDDASLVQKAINTEETTATNVLNKVFKHLKITLENSERKLVLIPKSTREHKLWLKSLNDMKNSSIWSNSNRFDSFAPIRQNCYAQWFVDARDYFWAVSSAMEMAKDVIFIHDWWLSPELYLRRPANGNQQWRIDRILQRKAQQGVKIFVIVYRNVGTTVSTDSLYTKHSILSLNEENIHVIRSPNQLLQNTYFWAHHEKLCIIDHTVAFLGGIDLCYGRYDTPDHVLVDDSKVDFNALNPESLSPEEFIRFQTFPGKDYSNPRVKDFFGLDKPYESMYDRDSTPRMPWHDVHMLTSGKIARDLSRHFVQRWNYLLRQKRPSRFTPLLTPPPDLSDKEVEEMGLGGTCEVQLLRSSGNWSLGLKQHEQSIQNAYLKLIETSEHFVYIENQFFVTSCFIDGTEIQNRIGDALVDRIIKAHNEGTNWRAVIVIPLMPGFESQVDEPDGSSVRVIMQCQYMSISRGTTSIFAKLKKYGINPDDYIHFFSLRKWGIIGPDRTLVTEQLYIHAKTMIVDDRAAIIGSANINERSMRGVRDSEVAAVVRDKETISTTMNGEPYLAGKFAHTLRMRLMREHVGVSVDTLDIVERRFKRFENFAKTQKGLQAATNNFKNPEHAVMSAMVELASRDILQQPQGTFRWKNFHNSKHKGITAEGTPLDDINEEEKKVTPSPLSLPISFNNRTGQHEANKGIRDKKKHSFDARVQHNDTHKMDVYGEGLDKYHSKLAKKARLNSTRFLKDLAYKSMQENPIGTFLPDTSNVIEFLESDDYEMLDEMDHDSEVIIYERNKERWQLLKKISYLQRVAAKEKEQKEEEGKKRVATGLPQSSSFETSSNNENINGNATSLAPQTAGTAGSAPEVQTENQKVNNLADTNSQSQDLNDAGAMDKKSIEAVTSDANGDDIPIITLNETSARDVIQEINSRGVQQFNRFIDPYCFEDPLDVEFYEDIWYDNARRNTEIFRTIFHTQPDDTVLSWKDYKQFSKLQRAFILAQAQDSRSRREKFHYDHQSLDEEEIDEESSTHNSNHRRKGSHATINVNKLQNDVGLLGYAPPSSHNEGGSLSPQIPRNKFKNRFHKDAINAISEEEPSQNHENGTHVPSVDGDKEELNNGFQTQSPEDESSNSNDTDQTPSYEADKDENDHTGNGITFNAANGKPSADTKTHARRRAGTFGTRRRVYMGERVFERDSAERILNEIHGHLVMFPADWLMRELEGGNWFYNTDRIPPIDIYD</sequence>
<evidence type="ECO:0000256" key="11">
    <source>
        <dbReference type="SAM" id="MobiDB-lite"/>
    </source>
</evidence>
<dbReference type="PANTHER" id="PTHR18896:SF76">
    <property type="entry name" value="PHOSPHOLIPASE"/>
    <property type="match status" value="1"/>
</dbReference>
<dbReference type="PROSITE" id="PS50035">
    <property type="entry name" value="PLD"/>
    <property type="match status" value="2"/>
</dbReference>
<dbReference type="GO" id="GO:0000753">
    <property type="term" value="P:cell morphogenesis involved in conjugation with cellular fusion"/>
    <property type="evidence" value="ECO:0007669"/>
    <property type="project" value="EnsemblFungi"/>
</dbReference>
<keyword evidence="14" id="KW-1185">Reference proteome</keyword>
<dbReference type="RefSeq" id="XP_020077942.1">
    <property type="nucleotide sequence ID" value="XM_020220865.1"/>
</dbReference>
<evidence type="ECO:0000259" key="12">
    <source>
        <dbReference type="PROSITE" id="PS50035"/>
    </source>
</evidence>
<feature type="region of interest" description="Disordered" evidence="11">
    <location>
        <begin position="234"/>
        <end position="260"/>
    </location>
</feature>
<evidence type="ECO:0000256" key="8">
    <source>
        <dbReference type="ARBA" id="ARBA00042228"/>
    </source>
</evidence>